<dbReference type="Pfam" id="PF04932">
    <property type="entry name" value="Wzy_C"/>
    <property type="match status" value="1"/>
</dbReference>
<dbReference type="Proteomes" id="UP000392064">
    <property type="component" value="Chromosome"/>
</dbReference>
<dbReference type="KEGG" id="aef:GEV26_13765"/>
<evidence type="ECO:0000259" key="6">
    <source>
        <dbReference type="Pfam" id="PF04932"/>
    </source>
</evidence>
<dbReference type="RefSeq" id="WP_153653937.1">
    <property type="nucleotide sequence ID" value="NZ_CP045737.1"/>
</dbReference>
<evidence type="ECO:0000313" key="7">
    <source>
        <dbReference type="EMBL" id="QGG42355.1"/>
    </source>
</evidence>
<evidence type="ECO:0000313" key="8">
    <source>
        <dbReference type="Proteomes" id="UP000392064"/>
    </source>
</evidence>
<feature type="transmembrane region" description="Helical" evidence="5">
    <location>
        <begin position="200"/>
        <end position="218"/>
    </location>
</feature>
<feature type="transmembrane region" description="Helical" evidence="5">
    <location>
        <begin position="247"/>
        <end position="265"/>
    </location>
</feature>
<feature type="transmembrane region" description="Helical" evidence="5">
    <location>
        <begin position="46"/>
        <end position="63"/>
    </location>
</feature>
<feature type="transmembrane region" description="Helical" evidence="5">
    <location>
        <begin position="21"/>
        <end position="40"/>
    </location>
</feature>
<evidence type="ECO:0000256" key="1">
    <source>
        <dbReference type="ARBA" id="ARBA00004141"/>
    </source>
</evidence>
<keyword evidence="2 5" id="KW-0812">Transmembrane</keyword>
<dbReference type="EMBL" id="CP045737">
    <property type="protein sequence ID" value="QGG42355.1"/>
    <property type="molecule type" value="Genomic_DNA"/>
</dbReference>
<reference evidence="7 8" key="1">
    <citation type="submission" date="2019-11" db="EMBL/GenBank/DDBJ databases">
        <authorList>
            <person name="Li J."/>
        </authorList>
    </citation>
    <scope>NUCLEOTIDE SEQUENCE [LARGE SCALE GENOMIC DNA]</scope>
    <source>
        <strain evidence="7 8">MF47</strain>
    </source>
</reference>
<feature type="transmembrane region" description="Helical" evidence="5">
    <location>
        <begin position="384"/>
        <end position="402"/>
    </location>
</feature>
<dbReference type="AlphaFoldDB" id="A0A5Q2MP81"/>
<feature type="transmembrane region" description="Helical" evidence="5">
    <location>
        <begin position="343"/>
        <end position="372"/>
    </location>
</feature>
<evidence type="ECO:0000256" key="4">
    <source>
        <dbReference type="ARBA" id="ARBA00023136"/>
    </source>
</evidence>
<dbReference type="GO" id="GO:0016020">
    <property type="term" value="C:membrane"/>
    <property type="evidence" value="ECO:0007669"/>
    <property type="project" value="UniProtKB-SubCell"/>
</dbReference>
<name>A0A5Q2MP81_9ACTN</name>
<feature type="transmembrane region" description="Helical" evidence="5">
    <location>
        <begin position="140"/>
        <end position="160"/>
    </location>
</feature>
<keyword evidence="4 5" id="KW-0472">Membrane</keyword>
<evidence type="ECO:0000256" key="5">
    <source>
        <dbReference type="SAM" id="Phobius"/>
    </source>
</evidence>
<dbReference type="PANTHER" id="PTHR37422">
    <property type="entry name" value="TEICHURONIC ACID BIOSYNTHESIS PROTEIN TUAE"/>
    <property type="match status" value="1"/>
</dbReference>
<feature type="transmembrane region" description="Helical" evidence="5">
    <location>
        <begin position="225"/>
        <end position="241"/>
    </location>
</feature>
<feature type="transmembrane region" description="Helical" evidence="5">
    <location>
        <begin position="109"/>
        <end position="128"/>
    </location>
</feature>
<organism evidence="7 8">
    <name type="scientific">Aeromicrobium yanjiei</name>
    <dbReference type="NCBI Taxonomy" id="2662028"/>
    <lineage>
        <taxon>Bacteria</taxon>
        <taxon>Bacillati</taxon>
        <taxon>Actinomycetota</taxon>
        <taxon>Actinomycetes</taxon>
        <taxon>Propionibacteriales</taxon>
        <taxon>Nocardioidaceae</taxon>
        <taxon>Aeromicrobium</taxon>
    </lineage>
</organism>
<comment type="subcellular location">
    <subcellularLocation>
        <location evidence="1">Membrane</location>
        <topology evidence="1">Multi-pass membrane protein</topology>
    </subcellularLocation>
</comment>
<sequence>MSVAALERLRAGRRPPQADGVTVLTVYLIALTCIPSRLVLSPLGGAGSPAGVVGLGCLAWWIWSRAQRSEPDPDGFQPVRWAFILMAFAFSASFIAAMTRPIAGEEFSGAQLGMVLVAGWGGVLLVAHDGIPSLERLYVLLRRVVAAGGAMATLGIAQFVTGQPLVDGISIPGLSSNHTMFGLTEREGFTRPSGMATHPIEYGAVITMILPLALALAFSDTSRGALRRWFPVLALAISVPLSISRSALLSAVVGCLVIILSWPPAARRIAAAGAAVMTVGVYITVPGMLGSLLGLFTGIGGDSSALSRTGSYPIAFEFVEKSPLFGRGFSTFLPKYRILDNQFLGLLIEVGIVGLAAFVALIVTALVCVLRTRRRVGDGLPRQAAQGLAAAVAAGAASLAVFDGLSFPMSAGLFFLMLGMAGAAVRLSRHEAAVLHSDVSLEV</sequence>
<dbReference type="InterPro" id="IPR007016">
    <property type="entry name" value="O-antigen_ligase-rel_domated"/>
</dbReference>
<gene>
    <name evidence="7" type="ORF">GEV26_13765</name>
</gene>
<keyword evidence="3 5" id="KW-1133">Transmembrane helix</keyword>
<keyword evidence="8" id="KW-1185">Reference proteome</keyword>
<dbReference type="PANTHER" id="PTHR37422:SF13">
    <property type="entry name" value="LIPOPOLYSACCHARIDE BIOSYNTHESIS PROTEIN PA4999-RELATED"/>
    <property type="match status" value="1"/>
</dbReference>
<dbReference type="InterPro" id="IPR051533">
    <property type="entry name" value="WaaL-like"/>
</dbReference>
<accession>A0A5Q2MP81</accession>
<evidence type="ECO:0000256" key="2">
    <source>
        <dbReference type="ARBA" id="ARBA00022692"/>
    </source>
</evidence>
<evidence type="ECO:0000256" key="3">
    <source>
        <dbReference type="ARBA" id="ARBA00022989"/>
    </source>
</evidence>
<feature type="transmembrane region" description="Helical" evidence="5">
    <location>
        <begin position="83"/>
        <end position="103"/>
    </location>
</feature>
<proteinExistence type="predicted"/>
<protein>
    <recommendedName>
        <fullName evidence="6">O-antigen ligase-related domain-containing protein</fullName>
    </recommendedName>
</protein>
<feature type="domain" description="O-antigen ligase-related" evidence="6">
    <location>
        <begin position="232"/>
        <end position="359"/>
    </location>
</feature>
<feature type="transmembrane region" description="Helical" evidence="5">
    <location>
        <begin position="272"/>
        <end position="296"/>
    </location>
</feature>